<gene>
    <name evidence="1" type="ORF">TSAR_007920</name>
</gene>
<proteinExistence type="predicted"/>
<organism evidence="1 2">
    <name type="scientific">Trichomalopsis sarcophagae</name>
    <dbReference type="NCBI Taxonomy" id="543379"/>
    <lineage>
        <taxon>Eukaryota</taxon>
        <taxon>Metazoa</taxon>
        <taxon>Ecdysozoa</taxon>
        <taxon>Arthropoda</taxon>
        <taxon>Hexapoda</taxon>
        <taxon>Insecta</taxon>
        <taxon>Pterygota</taxon>
        <taxon>Neoptera</taxon>
        <taxon>Endopterygota</taxon>
        <taxon>Hymenoptera</taxon>
        <taxon>Apocrita</taxon>
        <taxon>Proctotrupomorpha</taxon>
        <taxon>Chalcidoidea</taxon>
        <taxon>Pteromalidae</taxon>
        <taxon>Pteromalinae</taxon>
        <taxon>Trichomalopsis</taxon>
    </lineage>
</organism>
<feature type="non-terminal residue" evidence="1">
    <location>
        <position position="1"/>
    </location>
</feature>
<comment type="caution">
    <text evidence="1">The sequence shown here is derived from an EMBL/GenBank/DDBJ whole genome shotgun (WGS) entry which is preliminary data.</text>
</comment>
<evidence type="ECO:0000313" key="2">
    <source>
        <dbReference type="Proteomes" id="UP000215335"/>
    </source>
</evidence>
<name>A0A232FMD7_9HYME</name>
<dbReference type="Proteomes" id="UP000215335">
    <property type="component" value="Unassembled WGS sequence"/>
</dbReference>
<dbReference type="EMBL" id="NNAY01000035">
    <property type="protein sequence ID" value="OXU31743.1"/>
    <property type="molecule type" value="Genomic_DNA"/>
</dbReference>
<protein>
    <submittedName>
        <fullName evidence="1">Uncharacterized protein</fullName>
    </submittedName>
</protein>
<keyword evidence="2" id="KW-1185">Reference proteome</keyword>
<accession>A0A232FMD7</accession>
<reference evidence="1 2" key="1">
    <citation type="journal article" date="2017" name="Curr. Biol.">
        <title>The Evolution of Venom by Co-option of Single-Copy Genes.</title>
        <authorList>
            <person name="Martinson E.O."/>
            <person name="Mrinalini"/>
            <person name="Kelkar Y.D."/>
            <person name="Chang C.H."/>
            <person name="Werren J.H."/>
        </authorList>
    </citation>
    <scope>NUCLEOTIDE SEQUENCE [LARGE SCALE GENOMIC DNA]</scope>
    <source>
        <strain evidence="1 2">Alberta</strain>
        <tissue evidence="1">Whole body</tissue>
    </source>
</reference>
<evidence type="ECO:0000313" key="1">
    <source>
        <dbReference type="EMBL" id="OXU31743.1"/>
    </source>
</evidence>
<dbReference type="AlphaFoldDB" id="A0A232FMD7"/>
<sequence>YIKSINWFNTNFIVSKINLLRVRRGGISFRHIILGQVFCRHQNKKLDGVFKRVPGSVRCLFKSLDLLFEKLRVSNTSSYN</sequence>